<dbReference type="RefSeq" id="XP_009518377.1">
    <property type="nucleotide sequence ID" value="XM_009520082.1"/>
</dbReference>
<proteinExistence type="predicted"/>
<dbReference type="InParanoid" id="G4YU11"/>
<feature type="region of interest" description="Disordered" evidence="1">
    <location>
        <begin position="481"/>
        <end position="516"/>
    </location>
</feature>
<dbReference type="GO" id="GO:0035725">
    <property type="term" value="P:sodium ion transmembrane transport"/>
    <property type="evidence" value="ECO:0007669"/>
    <property type="project" value="TreeGrafter"/>
</dbReference>
<keyword evidence="3" id="KW-1185">Reference proteome</keyword>
<name>G4YU11_PHYSP</name>
<dbReference type="EMBL" id="JH159152">
    <property type="protein sequence ID" value="EGZ23089.1"/>
    <property type="molecule type" value="Genomic_DNA"/>
</dbReference>
<dbReference type="AlphaFoldDB" id="G4YU11"/>
<dbReference type="GO" id="GO:0003254">
    <property type="term" value="P:regulation of membrane depolarization"/>
    <property type="evidence" value="ECO:0007669"/>
    <property type="project" value="TreeGrafter"/>
</dbReference>
<dbReference type="KEGG" id="psoj:PHYSODRAFT_324344"/>
<gene>
    <name evidence="2" type="ORF">PHYSODRAFT_324344</name>
</gene>
<dbReference type="GeneID" id="20645109"/>
<feature type="region of interest" description="Disordered" evidence="1">
    <location>
        <begin position="1"/>
        <end position="22"/>
    </location>
</feature>
<reference evidence="2 3" key="1">
    <citation type="journal article" date="2006" name="Science">
        <title>Phytophthora genome sequences uncover evolutionary origins and mechanisms of pathogenesis.</title>
        <authorList>
            <person name="Tyler B.M."/>
            <person name="Tripathy S."/>
            <person name="Zhang X."/>
            <person name="Dehal P."/>
            <person name="Jiang R.H."/>
            <person name="Aerts A."/>
            <person name="Arredondo F.D."/>
            <person name="Baxter L."/>
            <person name="Bensasson D."/>
            <person name="Beynon J.L."/>
            <person name="Chapman J."/>
            <person name="Damasceno C.M."/>
            <person name="Dorrance A.E."/>
            <person name="Dou D."/>
            <person name="Dickerman A.W."/>
            <person name="Dubchak I.L."/>
            <person name="Garbelotto M."/>
            <person name="Gijzen M."/>
            <person name="Gordon S.G."/>
            <person name="Govers F."/>
            <person name="Grunwald N.J."/>
            <person name="Huang W."/>
            <person name="Ivors K.L."/>
            <person name="Jones R.W."/>
            <person name="Kamoun S."/>
            <person name="Krampis K."/>
            <person name="Lamour K.H."/>
            <person name="Lee M.K."/>
            <person name="McDonald W.H."/>
            <person name="Medina M."/>
            <person name="Meijer H.J."/>
            <person name="Nordberg E.K."/>
            <person name="Maclean D.J."/>
            <person name="Ospina-Giraldo M.D."/>
            <person name="Morris P.F."/>
            <person name="Phuntumart V."/>
            <person name="Putnam N.H."/>
            <person name="Rash S."/>
            <person name="Rose J.K."/>
            <person name="Sakihama Y."/>
            <person name="Salamov A.A."/>
            <person name="Savidor A."/>
            <person name="Scheuring C.F."/>
            <person name="Smith B.M."/>
            <person name="Sobral B.W."/>
            <person name="Terry A."/>
            <person name="Torto-Alalibo T.A."/>
            <person name="Win J."/>
            <person name="Xu Z."/>
            <person name="Zhang H."/>
            <person name="Grigoriev I.V."/>
            <person name="Rokhsar D.S."/>
            <person name="Boore J.L."/>
        </authorList>
    </citation>
    <scope>NUCLEOTIDE SEQUENCE [LARGE SCALE GENOMIC DNA]</scope>
    <source>
        <strain evidence="2 3">P6497</strain>
    </source>
</reference>
<feature type="compositionally biased region" description="Polar residues" evidence="1">
    <location>
        <begin position="498"/>
        <end position="516"/>
    </location>
</feature>
<accession>G4YU11</accession>
<organism evidence="2 3">
    <name type="scientific">Phytophthora sojae (strain P6497)</name>
    <name type="common">Soybean stem and root rot agent</name>
    <name type="synonym">Phytophthora megasperma f. sp. glycines</name>
    <dbReference type="NCBI Taxonomy" id="1094619"/>
    <lineage>
        <taxon>Eukaryota</taxon>
        <taxon>Sar</taxon>
        <taxon>Stramenopiles</taxon>
        <taxon>Oomycota</taxon>
        <taxon>Peronosporomycetes</taxon>
        <taxon>Peronosporales</taxon>
        <taxon>Peronosporaceae</taxon>
        <taxon>Phytophthora</taxon>
    </lineage>
</organism>
<feature type="region of interest" description="Disordered" evidence="1">
    <location>
        <begin position="437"/>
        <end position="460"/>
    </location>
</feature>
<dbReference type="PANTHER" id="PTHR45689">
    <property type="entry name" value="I[[H]] CHANNEL, ISOFORM E"/>
    <property type="match status" value="1"/>
</dbReference>
<evidence type="ECO:0000256" key="1">
    <source>
        <dbReference type="SAM" id="MobiDB-lite"/>
    </source>
</evidence>
<evidence type="ECO:0000313" key="2">
    <source>
        <dbReference type="EMBL" id="EGZ23089.1"/>
    </source>
</evidence>
<dbReference type="GO" id="GO:0098855">
    <property type="term" value="C:HCN channel complex"/>
    <property type="evidence" value="ECO:0007669"/>
    <property type="project" value="TreeGrafter"/>
</dbReference>
<sequence length="597" mass="66182">MPGNCCNDSIHPGQEPGNDNALNDETALKTRRSSERWGSGELQEGAFDGKTRAARNSIAYIPTPRASRGFHEHDGRMVFDDEFFEQVRLHRQRSRLGKSAKRFSLRNLLDSLRRPSSAAPPVRFSFSRTAKQLRRRLQWRIGNLSQTISPDGELNCFRELVVFGVLVFQVFYIPFAPIYLNHGENSQQSINITMELVLLGHTLLNFNTAIFDPRRLSLIEDRQDIARRYLGSSFLPDLLGSLPLELISWLSRADGDTQTLAAVHPGAYIAENVLRFLWIRQLCRLGRSSWVRGTQETVGKICQTLCGAQISVLAVSAQLFGRVFIAAHYLACVLRCILSSFQVVEASSETPIALYTRDLLQVVSALFGGGWATGHPQADAFSAFLVLIGVMLTAYITSRVAMEVLLGASRSNKQANTPPSSDVATLPRKGKGFEPVVTSVSQRRTLSRKPSRPLGTPADRISFNTQRSAFCESAARTDESTFSKWSEAPQEPLAPSVGNISESPTVNPKLLDTNTSPTAAEPEILQLLKTFTKTVQRLETKVDTLSLNRTSKTAATTVPKLHRSKSVQGDGGMYLSRNPAVYPRSIRYQSQERQVPT</sequence>
<protein>
    <submittedName>
        <fullName evidence="2">Uncharacterized protein</fullName>
    </submittedName>
</protein>
<dbReference type="InterPro" id="IPR051413">
    <property type="entry name" value="K/Na_HCN_channel"/>
</dbReference>
<evidence type="ECO:0000313" key="3">
    <source>
        <dbReference type="Proteomes" id="UP000002640"/>
    </source>
</evidence>
<dbReference type="PANTHER" id="PTHR45689:SF5">
    <property type="entry name" value="I[[H]] CHANNEL, ISOFORM E"/>
    <property type="match status" value="1"/>
</dbReference>
<dbReference type="GO" id="GO:0005249">
    <property type="term" value="F:voltage-gated potassium channel activity"/>
    <property type="evidence" value="ECO:0007669"/>
    <property type="project" value="TreeGrafter"/>
</dbReference>
<dbReference type="Proteomes" id="UP000002640">
    <property type="component" value="Unassembled WGS sequence"/>
</dbReference>